<feature type="domain" description="Glycosyl hydrolase family 31 C-terminal" evidence="5">
    <location>
        <begin position="501"/>
        <end position="585"/>
    </location>
</feature>
<dbReference type="SUPFAM" id="SSF51445">
    <property type="entry name" value="(Trans)glycosidases"/>
    <property type="match status" value="1"/>
</dbReference>
<organism evidence="6 7">
    <name type="scientific">Kineothrix sedimenti</name>
    <dbReference type="NCBI Taxonomy" id="3123317"/>
    <lineage>
        <taxon>Bacteria</taxon>
        <taxon>Bacillati</taxon>
        <taxon>Bacillota</taxon>
        <taxon>Clostridia</taxon>
        <taxon>Lachnospirales</taxon>
        <taxon>Lachnospiraceae</taxon>
        <taxon>Kineothrix</taxon>
    </lineage>
</organism>
<sequence>MMENKIIGLDQEVIKNFRVNRKGSKVIMEYDCNAGAVYGLGERYCSVNHIGKKLKSLVIEKFCEQGEYAYLPIPFYHTSEGHGVFVDTAYEVDFDFTEGCFRIELASDAEWTLYFFYGTPKEIISQFVEKTGEIVLPPKWAFGVWASANRWKCQKDIEEQLEYARKYDYPISVIVIEAWSDEATFYLWNGSKYKPVDGAEYLTQEDIRFTEPWPSPDQMIRAIHEKGMKLVLWQIPALKELDPGQESEQHDNDCTYAVEEKLVGTNPDGSPYKIPKQWFIGSMLPDFSNPETRKWWFSKRKYLLDMGVDGFKTDGGEFIHDVETNFYQNVSGKEVKNLYPAQYEKAYAEFIGKDRILFSRAGYVGAQTTPMHWAGDQMSKFSELQAVLRAGLSLSLCGVPFWSFDIGGFAGPMPTKELYLRATALGAFVPAMQWHSEPASGQFAEVMKGTVAVNDRSPWNMAAFYGDDEEILQTSCYFANLHMNFLPYFYAEAEKCAKNREPFLKHLYLEYPGDKNVLDIDDAYMIGDLLVAPVVEEGAAGRSVYLPEGIWYDFWDGSRMEGGREIYQEVPFGKIMLFVRGNAAITLNLGPNEEIGQKVGNDVKNNTNLCIIKFGDSENLHRK</sequence>
<evidence type="ECO:0000259" key="3">
    <source>
        <dbReference type="Pfam" id="PF01055"/>
    </source>
</evidence>
<dbReference type="CDD" id="cd14752">
    <property type="entry name" value="GH31_N"/>
    <property type="match status" value="1"/>
</dbReference>
<dbReference type="SUPFAM" id="SSF74650">
    <property type="entry name" value="Galactose mutarotase-like"/>
    <property type="match status" value="1"/>
</dbReference>
<dbReference type="Gene3D" id="3.20.20.80">
    <property type="entry name" value="Glycosidases"/>
    <property type="match status" value="1"/>
</dbReference>
<keyword evidence="2" id="KW-0378">Hydrolase</keyword>
<dbReference type="Pfam" id="PF21365">
    <property type="entry name" value="Glyco_hydro_31_3rd"/>
    <property type="match status" value="1"/>
</dbReference>
<accession>A0ABZ3ERJ6</accession>
<dbReference type="RefSeq" id="WP_342756464.1">
    <property type="nucleotide sequence ID" value="NZ_CP146256.1"/>
</dbReference>
<dbReference type="InterPro" id="IPR048395">
    <property type="entry name" value="Glyco_hydro_31_C"/>
</dbReference>
<dbReference type="InterPro" id="IPR025887">
    <property type="entry name" value="Glyco_hydro_31_N_dom"/>
</dbReference>
<dbReference type="Gene3D" id="2.60.40.1180">
    <property type="entry name" value="Golgi alpha-mannosidase II"/>
    <property type="match status" value="1"/>
</dbReference>
<comment type="similarity">
    <text evidence="1 2">Belongs to the glycosyl hydrolase 31 family.</text>
</comment>
<dbReference type="InterPro" id="IPR017853">
    <property type="entry name" value="GH"/>
</dbReference>
<feature type="domain" description="Glycoside hydrolase family 31 TIM barrel" evidence="3">
    <location>
        <begin position="136"/>
        <end position="491"/>
    </location>
</feature>
<proteinExistence type="inferred from homology"/>
<dbReference type="InterPro" id="IPR000322">
    <property type="entry name" value="Glyco_hydro_31_TIM"/>
</dbReference>
<dbReference type="Proteomes" id="UP001451571">
    <property type="component" value="Chromosome"/>
</dbReference>
<dbReference type="PANTHER" id="PTHR43863:SF2">
    <property type="entry name" value="MALTASE-GLUCOAMYLASE"/>
    <property type="match status" value="1"/>
</dbReference>
<evidence type="ECO:0000256" key="2">
    <source>
        <dbReference type="RuleBase" id="RU361185"/>
    </source>
</evidence>
<dbReference type="PANTHER" id="PTHR43863">
    <property type="entry name" value="HYDROLASE, PUTATIVE (AFU_ORTHOLOGUE AFUA_1G03140)-RELATED"/>
    <property type="match status" value="1"/>
</dbReference>
<dbReference type="InterPro" id="IPR051816">
    <property type="entry name" value="Glycosyl_Hydrolase_31"/>
</dbReference>
<reference evidence="6 7" key="1">
    <citation type="submission" date="2024-02" db="EMBL/GenBank/DDBJ databases">
        <title>Bacterial strain from lacustrine sediment.</title>
        <authorList>
            <person name="Petit C."/>
            <person name="Fadhlaoui K."/>
        </authorList>
    </citation>
    <scope>NUCLEOTIDE SEQUENCE [LARGE SCALE GENOMIC DNA]</scope>
    <source>
        <strain evidence="6 7">IPX-CK</strain>
    </source>
</reference>
<dbReference type="EMBL" id="CP146256">
    <property type="protein sequence ID" value="XAH72851.1"/>
    <property type="molecule type" value="Genomic_DNA"/>
</dbReference>
<name>A0ABZ3ERJ6_9FIRM</name>
<gene>
    <name evidence="6" type="ORF">V6984_15240</name>
</gene>
<dbReference type="InterPro" id="IPR011013">
    <property type="entry name" value="Gal_mutarotase_sf_dom"/>
</dbReference>
<evidence type="ECO:0000259" key="4">
    <source>
        <dbReference type="Pfam" id="PF13802"/>
    </source>
</evidence>
<dbReference type="Pfam" id="PF13802">
    <property type="entry name" value="Gal_mutarotas_2"/>
    <property type="match status" value="1"/>
</dbReference>
<keyword evidence="7" id="KW-1185">Reference proteome</keyword>
<dbReference type="SUPFAM" id="SSF51011">
    <property type="entry name" value="Glycosyl hydrolase domain"/>
    <property type="match status" value="1"/>
</dbReference>
<feature type="domain" description="Glycoside hydrolase family 31 N-terminal" evidence="4">
    <location>
        <begin position="21"/>
        <end position="95"/>
    </location>
</feature>
<evidence type="ECO:0000259" key="5">
    <source>
        <dbReference type="Pfam" id="PF21365"/>
    </source>
</evidence>
<evidence type="ECO:0000256" key="1">
    <source>
        <dbReference type="ARBA" id="ARBA00007806"/>
    </source>
</evidence>
<dbReference type="InterPro" id="IPR013780">
    <property type="entry name" value="Glyco_hydro_b"/>
</dbReference>
<evidence type="ECO:0000313" key="6">
    <source>
        <dbReference type="EMBL" id="XAH72851.1"/>
    </source>
</evidence>
<keyword evidence="2" id="KW-0326">Glycosidase</keyword>
<evidence type="ECO:0000313" key="7">
    <source>
        <dbReference type="Proteomes" id="UP001451571"/>
    </source>
</evidence>
<protein>
    <submittedName>
        <fullName evidence="6">TIM-barrel domain-containing protein</fullName>
    </submittedName>
</protein>
<dbReference type="CDD" id="cd06597">
    <property type="entry name" value="GH31_transferase_CtsY"/>
    <property type="match status" value="1"/>
</dbReference>
<dbReference type="Pfam" id="PF01055">
    <property type="entry name" value="Glyco_hydro_31_2nd"/>
    <property type="match status" value="1"/>
</dbReference>
<dbReference type="Gene3D" id="2.60.40.1760">
    <property type="entry name" value="glycosyl hydrolase (family 31)"/>
    <property type="match status" value="1"/>
</dbReference>